<dbReference type="InterPro" id="IPR016187">
    <property type="entry name" value="CTDL_fold"/>
</dbReference>
<dbReference type="Proteomes" id="UP000694844">
    <property type="component" value="Chromosome 9"/>
</dbReference>
<evidence type="ECO:0000256" key="1">
    <source>
        <dbReference type="ARBA" id="ARBA00023157"/>
    </source>
</evidence>
<dbReference type="InterPro" id="IPR050111">
    <property type="entry name" value="C-type_lectin/snaclec_domain"/>
</dbReference>
<evidence type="ECO:0000313" key="3">
    <source>
        <dbReference type="Proteomes" id="UP000694844"/>
    </source>
</evidence>
<evidence type="ECO:0000259" key="2">
    <source>
        <dbReference type="PROSITE" id="PS50041"/>
    </source>
</evidence>
<dbReference type="PROSITE" id="PS00615">
    <property type="entry name" value="C_TYPE_LECTIN_1"/>
    <property type="match status" value="1"/>
</dbReference>
<feature type="domain" description="C-type lectin" evidence="2">
    <location>
        <begin position="39"/>
        <end position="161"/>
    </location>
</feature>
<gene>
    <name evidence="4" type="primary">LOC111115693</name>
</gene>
<accession>A0A8B8C3R3</accession>
<dbReference type="GeneID" id="111115693"/>
<dbReference type="InterPro" id="IPR016186">
    <property type="entry name" value="C-type_lectin-like/link_sf"/>
</dbReference>
<dbReference type="PROSITE" id="PS50041">
    <property type="entry name" value="C_TYPE_LECTIN_2"/>
    <property type="match status" value="1"/>
</dbReference>
<keyword evidence="3" id="KW-1185">Reference proteome</keyword>
<keyword evidence="1" id="KW-1015">Disulfide bond</keyword>
<dbReference type="InterPro" id="IPR018378">
    <property type="entry name" value="C-type_lectin_CS"/>
</dbReference>
<dbReference type="RefSeq" id="XP_022310230.1">
    <property type="nucleotide sequence ID" value="XM_022454522.1"/>
</dbReference>
<proteinExistence type="predicted"/>
<dbReference type="Gene3D" id="3.10.100.10">
    <property type="entry name" value="Mannose-Binding Protein A, subunit A"/>
    <property type="match status" value="1"/>
</dbReference>
<dbReference type="InterPro" id="IPR001304">
    <property type="entry name" value="C-type_lectin-like"/>
</dbReference>
<dbReference type="Pfam" id="PF00059">
    <property type="entry name" value="Lectin_C"/>
    <property type="match status" value="1"/>
</dbReference>
<dbReference type="KEGG" id="cvn:111115693"/>
<dbReference type="CDD" id="cd00037">
    <property type="entry name" value="CLECT"/>
    <property type="match status" value="1"/>
</dbReference>
<sequence>MHVRCSEQHVQHGSGRLVCLSNGTWVYNIICLEEGWKEFRGHYYFRNNTRLNETDAMNTCRLLGAYLVEIEDAEENNWIKETLLKDVSCSSDKYQCTTWTGANDKQTEGVFLWGNSREMVTYTNWALGNPDFLEFADCVDLFYTGEWNDRPCGHLNGFICEKDGT</sequence>
<dbReference type="OrthoDB" id="6039680at2759"/>
<reference evidence="4" key="1">
    <citation type="submission" date="2025-08" db="UniProtKB">
        <authorList>
            <consortium name="RefSeq"/>
        </authorList>
    </citation>
    <scope>IDENTIFICATION</scope>
    <source>
        <tissue evidence="4">Whole sample</tissue>
    </source>
</reference>
<dbReference type="PANTHER" id="PTHR22803">
    <property type="entry name" value="MANNOSE, PHOSPHOLIPASE, LECTIN RECEPTOR RELATED"/>
    <property type="match status" value="1"/>
</dbReference>
<dbReference type="SMART" id="SM00034">
    <property type="entry name" value="CLECT"/>
    <property type="match status" value="1"/>
</dbReference>
<protein>
    <submittedName>
        <fullName evidence="4">Perlucin-like protein</fullName>
    </submittedName>
</protein>
<name>A0A8B8C3R3_CRAVI</name>
<dbReference type="AlphaFoldDB" id="A0A8B8C3R3"/>
<organism evidence="3 4">
    <name type="scientific">Crassostrea virginica</name>
    <name type="common">Eastern oyster</name>
    <dbReference type="NCBI Taxonomy" id="6565"/>
    <lineage>
        <taxon>Eukaryota</taxon>
        <taxon>Metazoa</taxon>
        <taxon>Spiralia</taxon>
        <taxon>Lophotrochozoa</taxon>
        <taxon>Mollusca</taxon>
        <taxon>Bivalvia</taxon>
        <taxon>Autobranchia</taxon>
        <taxon>Pteriomorphia</taxon>
        <taxon>Ostreida</taxon>
        <taxon>Ostreoidea</taxon>
        <taxon>Ostreidae</taxon>
        <taxon>Crassostrea</taxon>
    </lineage>
</organism>
<evidence type="ECO:0000313" key="4">
    <source>
        <dbReference type="RefSeq" id="XP_022310230.1"/>
    </source>
</evidence>
<dbReference type="SUPFAM" id="SSF56436">
    <property type="entry name" value="C-type lectin-like"/>
    <property type="match status" value="1"/>
</dbReference>